<dbReference type="PANTHER" id="PTHR31299">
    <property type="entry name" value="ESTERASE, PUTATIVE (AFU_ORTHOLOGUE AFUA_1G05850)-RELATED"/>
    <property type="match status" value="1"/>
</dbReference>
<dbReference type="CDD" id="cd14728">
    <property type="entry name" value="Ere-like"/>
    <property type="match status" value="1"/>
</dbReference>
<evidence type="ECO:0000313" key="1">
    <source>
        <dbReference type="EMBL" id="QIS04436.1"/>
    </source>
</evidence>
<accession>A0A6G9XU75</accession>
<dbReference type="AlphaFoldDB" id="A0A6G9XU75"/>
<proteinExistence type="predicted"/>
<evidence type="ECO:0000313" key="2">
    <source>
        <dbReference type="Proteomes" id="UP000501705"/>
    </source>
</evidence>
<dbReference type="InterPro" id="IPR052036">
    <property type="entry name" value="Hydrolase/PRTase-associated"/>
</dbReference>
<dbReference type="EMBL" id="CP046171">
    <property type="protein sequence ID" value="QIS04436.1"/>
    <property type="molecule type" value="Genomic_DNA"/>
</dbReference>
<protein>
    <submittedName>
        <fullName evidence="1">Erythromycin esterase family protein</fullName>
    </submittedName>
</protein>
<gene>
    <name evidence="1" type="ORF">F5X71_20765</name>
</gene>
<dbReference type="PANTHER" id="PTHR31299:SF0">
    <property type="entry name" value="ESTERASE, PUTATIVE (AFU_ORTHOLOGUE AFUA_1G05850)-RELATED"/>
    <property type="match status" value="1"/>
</dbReference>
<dbReference type="Gene3D" id="1.20.1440.30">
    <property type="entry name" value="Biosynthetic Protein domain"/>
    <property type="match status" value="1"/>
</dbReference>
<dbReference type="Gene3D" id="3.40.1660.10">
    <property type="entry name" value="EreA-like (biosynthetic domain)"/>
    <property type="match status" value="1"/>
</dbReference>
<reference evidence="1 2" key="1">
    <citation type="journal article" date="2019" name="ACS Chem. Biol.">
        <title>Identification and Mobilization of a Cryptic Antibiotic Biosynthesis Gene Locus from a Human-Pathogenic Nocardia Isolate.</title>
        <authorList>
            <person name="Herisse M."/>
            <person name="Ishida K."/>
            <person name="Porter J.L."/>
            <person name="Howden B."/>
            <person name="Hertweck C."/>
            <person name="Stinear T.P."/>
            <person name="Pidot S.J."/>
        </authorList>
    </citation>
    <scope>NUCLEOTIDE SEQUENCE [LARGE SCALE GENOMIC DNA]</scope>
    <source>
        <strain evidence="1 2">AUSMDU00024985</strain>
    </source>
</reference>
<dbReference type="GO" id="GO:0046677">
    <property type="term" value="P:response to antibiotic"/>
    <property type="evidence" value="ECO:0007669"/>
    <property type="project" value="InterPro"/>
</dbReference>
<organism evidence="1 2">
    <name type="scientific">Nocardia brasiliensis</name>
    <dbReference type="NCBI Taxonomy" id="37326"/>
    <lineage>
        <taxon>Bacteria</taxon>
        <taxon>Bacillati</taxon>
        <taxon>Actinomycetota</taxon>
        <taxon>Actinomycetes</taxon>
        <taxon>Mycobacteriales</taxon>
        <taxon>Nocardiaceae</taxon>
        <taxon>Nocardia</taxon>
    </lineage>
</organism>
<dbReference type="Pfam" id="PF05139">
    <property type="entry name" value="Erythro_esteras"/>
    <property type="match status" value="1"/>
</dbReference>
<dbReference type="Proteomes" id="UP000501705">
    <property type="component" value="Chromosome"/>
</dbReference>
<name>A0A6G9XU75_NOCBR</name>
<dbReference type="InterPro" id="IPR007815">
    <property type="entry name" value="Emycin_Estase"/>
</dbReference>
<dbReference type="SUPFAM" id="SSF159501">
    <property type="entry name" value="EreA/ChaN-like"/>
    <property type="match status" value="1"/>
</dbReference>
<dbReference type="RefSeq" id="WP_167463557.1">
    <property type="nucleotide sequence ID" value="NZ_CP046171.1"/>
</dbReference>
<dbReference type="Gene3D" id="3.30.1870.10">
    <property type="entry name" value="EreA-like, domain 2"/>
    <property type="match status" value="1"/>
</dbReference>
<sequence>MTQEIRDFVPPGCELLGLGEPTHQEPAFALIRNELFARLVELGFRSIVLETDRVAAFAVDDFVRAGRGTLDSAMREGFSHGFGALEANRQLVGWLRDYNRDRPPAQQVAFHGFDMPGENYSAPSPRRYLEFARGYAGLELDLAELLGPDERWSRAAAVLDPAESPGAGAAAERLRVLADDVALALDTRAAELIATSSRAEWRRAAAYLDAGIGLLRYHRAAARPLAARERMTLLLATRDALMARNLLDIRGVEARRGPTLVFAHNLHLRRHPSGAAARDELPGYECAGAIVGALLDDDQYACVVGSLGSSAVLGLAEPAPGTHESFLQGRTSTWDLLPPATPETAHSRTDTEPRQGYFPLDRPLVEQAAAILHVRAGVARAAG</sequence>